<accession>A0AAD7CGZ0</accession>
<reference evidence="2" key="1">
    <citation type="submission" date="2023-03" db="EMBL/GenBank/DDBJ databases">
        <title>Massive genome expansion in bonnet fungi (Mycena s.s.) driven by repeated elements and novel gene families across ecological guilds.</title>
        <authorList>
            <consortium name="Lawrence Berkeley National Laboratory"/>
            <person name="Harder C.B."/>
            <person name="Miyauchi S."/>
            <person name="Viragh M."/>
            <person name="Kuo A."/>
            <person name="Thoen E."/>
            <person name="Andreopoulos B."/>
            <person name="Lu D."/>
            <person name="Skrede I."/>
            <person name="Drula E."/>
            <person name="Henrissat B."/>
            <person name="Morin E."/>
            <person name="Kohler A."/>
            <person name="Barry K."/>
            <person name="LaButti K."/>
            <person name="Morin E."/>
            <person name="Salamov A."/>
            <person name="Lipzen A."/>
            <person name="Mereny Z."/>
            <person name="Hegedus B."/>
            <person name="Baldrian P."/>
            <person name="Stursova M."/>
            <person name="Weitz H."/>
            <person name="Taylor A."/>
            <person name="Grigoriev I.V."/>
            <person name="Nagy L.G."/>
            <person name="Martin F."/>
            <person name="Kauserud H."/>
        </authorList>
    </citation>
    <scope>NUCLEOTIDE SEQUENCE</scope>
    <source>
        <strain evidence="2">CBHHK067</strain>
    </source>
</reference>
<sequence length="128" mass="14250">MRLRIDISWGFSWLPGRPGSSLELWRIQLVDTREHAVTSLSQQDRVQLVTTCGTIGGVHRSHFRPLVSPKYCQLALAGVLSYIILVTNYDGPHVGILTLDGSGDPDTLHRAGRRRRGAQHSGGWREPI</sequence>
<evidence type="ECO:0000256" key="1">
    <source>
        <dbReference type="SAM" id="MobiDB-lite"/>
    </source>
</evidence>
<proteinExistence type="predicted"/>
<evidence type="ECO:0000313" key="2">
    <source>
        <dbReference type="EMBL" id="KAJ7648468.1"/>
    </source>
</evidence>
<dbReference type="EMBL" id="JARKIE010000379">
    <property type="protein sequence ID" value="KAJ7648468.1"/>
    <property type="molecule type" value="Genomic_DNA"/>
</dbReference>
<gene>
    <name evidence="2" type="ORF">B0H17DRAFT_1148019</name>
</gene>
<evidence type="ECO:0000313" key="3">
    <source>
        <dbReference type="Proteomes" id="UP001221757"/>
    </source>
</evidence>
<dbReference type="AlphaFoldDB" id="A0AAD7CGZ0"/>
<keyword evidence="3" id="KW-1185">Reference proteome</keyword>
<protein>
    <submittedName>
        <fullName evidence="2">Uncharacterized protein</fullName>
    </submittedName>
</protein>
<dbReference type="Proteomes" id="UP001221757">
    <property type="component" value="Unassembled WGS sequence"/>
</dbReference>
<organism evidence="2 3">
    <name type="scientific">Mycena rosella</name>
    <name type="common">Pink bonnet</name>
    <name type="synonym">Agaricus rosellus</name>
    <dbReference type="NCBI Taxonomy" id="1033263"/>
    <lineage>
        <taxon>Eukaryota</taxon>
        <taxon>Fungi</taxon>
        <taxon>Dikarya</taxon>
        <taxon>Basidiomycota</taxon>
        <taxon>Agaricomycotina</taxon>
        <taxon>Agaricomycetes</taxon>
        <taxon>Agaricomycetidae</taxon>
        <taxon>Agaricales</taxon>
        <taxon>Marasmiineae</taxon>
        <taxon>Mycenaceae</taxon>
        <taxon>Mycena</taxon>
    </lineage>
</organism>
<name>A0AAD7CGZ0_MYCRO</name>
<feature type="region of interest" description="Disordered" evidence="1">
    <location>
        <begin position="107"/>
        <end position="128"/>
    </location>
</feature>
<comment type="caution">
    <text evidence="2">The sequence shown here is derived from an EMBL/GenBank/DDBJ whole genome shotgun (WGS) entry which is preliminary data.</text>
</comment>